<dbReference type="Proteomes" id="UP000198506">
    <property type="component" value="Unassembled WGS sequence"/>
</dbReference>
<evidence type="ECO:0000313" key="2">
    <source>
        <dbReference type="Proteomes" id="UP000198506"/>
    </source>
</evidence>
<protein>
    <submittedName>
        <fullName evidence="1">Uncharacterized protein</fullName>
    </submittedName>
</protein>
<keyword evidence="2" id="KW-1185">Reference proteome</keyword>
<evidence type="ECO:0000313" key="1">
    <source>
        <dbReference type="EMBL" id="SFS11458.1"/>
    </source>
</evidence>
<organism evidence="1 2">
    <name type="scientific">Agrococcus baldri</name>
    <dbReference type="NCBI Taxonomy" id="153730"/>
    <lineage>
        <taxon>Bacteria</taxon>
        <taxon>Bacillati</taxon>
        <taxon>Actinomycetota</taxon>
        <taxon>Actinomycetes</taxon>
        <taxon>Micrococcales</taxon>
        <taxon>Microbacteriaceae</taxon>
        <taxon>Agrococcus</taxon>
    </lineage>
</organism>
<proteinExistence type="predicted"/>
<dbReference type="EMBL" id="FOZN01000002">
    <property type="protein sequence ID" value="SFS11458.1"/>
    <property type="molecule type" value="Genomic_DNA"/>
</dbReference>
<sequence length="148" mass="16311">MHTQPPCFDGQPLPTHHDGLWPERIPKPTPGAGISWIKAAARAQRACPHDGDRRSADAYSDREQCVLCDRILPLAPLPEVDLDDATSSLAWAVACLRRPPTFPGVLALVELSRSVRRADASWASRLFGDEIAGLRRLGHTPRQYLQMG</sequence>
<gene>
    <name evidence="1" type="ORF">SAMN04487783_1577</name>
</gene>
<accession>A0AA94HNH5</accession>
<dbReference type="AlphaFoldDB" id="A0AA94HNH5"/>
<comment type="caution">
    <text evidence="1">The sequence shown here is derived from an EMBL/GenBank/DDBJ whole genome shotgun (WGS) entry which is preliminary data.</text>
</comment>
<reference evidence="1 2" key="1">
    <citation type="submission" date="2016-10" db="EMBL/GenBank/DDBJ databases">
        <authorList>
            <person name="Varghese N."/>
            <person name="Submissions S."/>
        </authorList>
    </citation>
    <scope>NUCLEOTIDE SEQUENCE [LARGE SCALE GENOMIC DNA]</scope>
    <source>
        <strain evidence="1 2">IAM 15147</strain>
    </source>
</reference>
<name>A0AA94HNH5_9MICO</name>
<dbReference type="RefSeq" id="WP_092917497.1">
    <property type="nucleotide sequence ID" value="NZ_FOZN01000002.1"/>
</dbReference>